<evidence type="ECO:0000256" key="1">
    <source>
        <dbReference type="ARBA" id="ARBA00023268"/>
    </source>
</evidence>
<dbReference type="InterPro" id="IPR043128">
    <property type="entry name" value="Rev_trsase/Diguanyl_cyclase"/>
</dbReference>
<comment type="caution">
    <text evidence="7">The sequence shown here is derived from an EMBL/GenBank/DDBJ whole genome shotgun (WGS) entry which is preliminary data.</text>
</comment>
<gene>
    <name evidence="7" type="ORF">QYE76_032657</name>
</gene>
<keyword evidence="1" id="KW-0511">Multifunctional enzyme</keyword>
<feature type="coiled-coil region" evidence="2">
    <location>
        <begin position="17"/>
        <end position="44"/>
    </location>
</feature>
<evidence type="ECO:0000256" key="3">
    <source>
        <dbReference type="SAM" id="MobiDB-lite"/>
    </source>
</evidence>
<protein>
    <submittedName>
        <fullName evidence="7">Uncharacterized protein</fullName>
    </submittedName>
</protein>
<organism evidence="7 8">
    <name type="scientific">Lolium multiflorum</name>
    <name type="common">Italian ryegrass</name>
    <name type="synonym">Lolium perenne subsp. multiflorum</name>
    <dbReference type="NCBI Taxonomy" id="4521"/>
    <lineage>
        <taxon>Eukaryota</taxon>
        <taxon>Viridiplantae</taxon>
        <taxon>Streptophyta</taxon>
        <taxon>Embryophyta</taxon>
        <taxon>Tracheophyta</taxon>
        <taxon>Spermatophyta</taxon>
        <taxon>Magnoliopsida</taxon>
        <taxon>Liliopsida</taxon>
        <taxon>Poales</taxon>
        <taxon>Poaceae</taxon>
        <taxon>BOP clade</taxon>
        <taxon>Pooideae</taxon>
        <taxon>Poodae</taxon>
        <taxon>Poeae</taxon>
        <taxon>Poeae Chloroplast Group 2 (Poeae type)</taxon>
        <taxon>Loliodinae</taxon>
        <taxon>Loliinae</taxon>
        <taxon>Lolium</taxon>
    </lineage>
</organism>
<keyword evidence="8" id="KW-1185">Reference proteome</keyword>
<dbReference type="PANTHER" id="PTHR37984">
    <property type="entry name" value="PROTEIN CBG26694"/>
    <property type="match status" value="1"/>
</dbReference>
<accession>A0AAD8QX90</accession>
<evidence type="ECO:0000313" key="7">
    <source>
        <dbReference type="EMBL" id="KAK1608984.1"/>
    </source>
</evidence>
<feature type="compositionally biased region" description="Basic and acidic residues" evidence="3">
    <location>
        <begin position="102"/>
        <end position="125"/>
    </location>
</feature>
<dbReference type="GO" id="GO:0003824">
    <property type="term" value="F:catalytic activity"/>
    <property type="evidence" value="ECO:0007669"/>
    <property type="project" value="UniProtKB-KW"/>
</dbReference>
<dbReference type="Pfam" id="PF17921">
    <property type="entry name" value="Integrase_H2C2"/>
    <property type="match status" value="1"/>
</dbReference>
<dbReference type="CDD" id="cd09274">
    <property type="entry name" value="RNase_HI_RT_Ty3"/>
    <property type="match status" value="1"/>
</dbReference>
<feature type="domain" description="Retrotransposon gag" evidence="4">
    <location>
        <begin position="207"/>
        <end position="298"/>
    </location>
</feature>
<dbReference type="InterPro" id="IPR005162">
    <property type="entry name" value="Retrotrans_gag_dom"/>
</dbReference>
<dbReference type="InterPro" id="IPR043502">
    <property type="entry name" value="DNA/RNA_pol_sf"/>
</dbReference>
<dbReference type="FunFam" id="3.30.70.270:FF:000020">
    <property type="entry name" value="Transposon Tf2-6 polyprotein-like Protein"/>
    <property type="match status" value="1"/>
</dbReference>
<dbReference type="InterPro" id="IPR041588">
    <property type="entry name" value="Integrase_H2C2"/>
</dbReference>
<dbReference type="InterPro" id="IPR050951">
    <property type="entry name" value="Retrovirus_Pol_polyprotein"/>
</dbReference>
<dbReference type="Gene3D" id="1.10.340.70">
    <property type="match status" value="1"/>
</dbReference>
<dbReference type="PANTHER" id="PTHR37984:SF5">
    <property type="entry name" value="PROTEIN NYNRIN-LIKE"/>
    <property type="match status" value="1"/>
</dbReference>
<keyword evidence="2" id="KW-0175">Coiled coil</keyword>
<dbReference type="EMBL" id="JAUUTY010000007">
    <property type="protein sequence ID" value="KAK1608984.1"/>
    <property type="molecule type" value="Genomic_DNA"/>
</dbReference>
<dbReference type="Proteomes" id="UP001231189">
    <property type="component" value="Unassembled WGS sequence"/>
</dbReference>
<dbReference type="Gene3D" id="3.30.70.270">
    <property type="match status" value="1"/>
</dbReference>
<sequence length="770" mass="85901">MAELQTKEQFAEIMTAIRAQTEKLDGFNNKLETLEVKVASLEEVKPVLVDLALWKPRVDLTVGALQTDLGELQQSIDRLVINSAPPAPTALAAAAPPPPPAGERRADLRVGDDERHGPAGRRVDIFARGSVMGPHPQSTPAKGTLPCHTPESSSSVGFRDRDRERFGKTPRVDCPGFNGEGPLEWKIKCESYFCVCRVDQELWIDTAVVYFTGEAALWLQWTNAHSVARDWDDFVSMVCAKFGRREFEQLLRQFSRLRQTGTVAEYAVQFNTAMNCLLAHHRSWDPLYFVTQFVDGLRADIRVVVMVQQPKDLDSAVSLALLQEEAMELTREATRMSSGHGSFPKAQTRTALPLPPPPVGRPPGMATPSSREEDKRGVASNQMPSTDDKVRALRAYRVLAGSASTAARNGGAIMCALPLFFSMLFKSFCVSWRVKKTKYSFAQPKLKYLGHIISADGVSTDPKNLEAVYNWPVPTNAKDVRKFLGLTGYYRKFVRNFGLISRVLTDLLKKNELFVWTANHQEAFDTLKQALLQAPVLALPNFAKTFVVETDASEKVLGAVLMQDQHPLAFLSRALGPRLRGLSTYEKESLAILLAVDRWRPYLRQSQFVIRTDQRALAHLDEQRLTTPWQHKALTKLLGLQYTIEYKKGCTNHVDDALSRHPALSIGEVLSITMGTPAWLDDIAAGYGKDAITQQIIRQLGKPDSTVKHMSWDGHLLRFKGRVWVGGNLAMQQQILQTLHASAIGGHSGIQATLQRIRQLFAWRQMKSAV</sequence>
<feature type="region of interest" description="Disordered" evidence="3">
    <location>
        <begin position="88"/>
        <end position="162"/>
    </location>
</feature>
<feature type="compositionally biased region" description="Polar residues" evidence="3">
    <location>
        <begin position="335"/>
        <end position="348"/>
    </location>
</feature>
<name>A0AAD8QX90_LOLMU</name>
<reference evidence="7" key="1">
    <citation type="submission" date="2023-07" db="EMBL/GenBank/DDBJ databases">
        <title>A chromosome-level genome assembly of Lolium multiflorum.</title>
        <authorList>
            <person name="Chen Y."/>
            <person name="Copetti D."/>
            <person name="Kolliker R."/>
            <person name="Studer B."/>
        </authorList>
    </citation>
    <scope>NUCLEOTIDE SEQUENCE</scope>
    <source>
        <strain evidence="7">02402/16</strain>
        <tissue evidence="7">Leaf</tissue>
    </source>
</reference>
<proteinExistence type="predicted"/>
<dbReference type="Pfam" id="PF17919">
    <property type="entry name" value="RT_RNaseH_2"/>
    <property type="match status" value="1"/>
</dbReference>
<dbReference type="Pfam" id="PF03732">
    <property type="entry name" value="Retrotrans_gag"/>
    <property type="match status" value="1"/>
</dbReference>
<feature type="domain" description="Integrase zinc-binding" evidence="6">
    <location>
        <begin position="730"/>
        <end position="770"/>
    </location>
</feature>
<evidence type="ECO:0000313" key="8">
    <source>
        <dbReference type="Proteomes" id="UP001231189"/>
    </source>
</evidence>
<dbReference type="InterPro" id="IPR041577">
    <property type="entry name" value="RT_RNaseH_2"/>
</dbReference>
<dbReference type="SUPFAM" id="SSF56672">
    <property type="entry name" value="DNA/RNA polymerases"/>
    <property type="match status" value="1"/>
</dbReference>
<evidence type="ECO:0000259" key="6">
    <source>
        <dbReference type="Pfam" id="PF17921"/>
    </source>
</evidence>
<evidence type="ECO:0000259" key="5">
    <source>
        <dbReference type="Pfam" id="PF17919"/>
    </source>
</evidence>
<feature type="region of interest" description="Disordered" evidence="3">
    <location>
        <begin position="333"/>
        <end position="384"/>
    </location>
</feature>
<evidence type="ECO:0000256" key="2">
    <source>
        <dbReference type="SAM" id="Coils"/>
    </source>
</evidence>
<feature type="domain" description="Reverse transcriptase/retrotransposon-derived protein RNase H-like" evidence="5">
    <location>
        <begin position="516"/>
        <end position="610"/>
    </location>
</feature>
<dbReference type="AlphaFoldDB" id="A0AAD8QX90"/>
<evidence type="ECO:0000259" key="4">
    <source>
        <dbReference type="Pfam" id="PF03732"/>
    </source>
</evidence>